<dbReference type="EMBL" id="CYZU01000028">
    <property type="protein sequence ID" value="CUO67784.1"/>
    <property type="molecule type" value="Genomic_DNA"/>
</dbReference>
<dbReference type="SUPFAM" id="SSF52218">
    <property type="entry name" value="Flavoproteins"/>
    <property type="match status" value="1"/>
</dbReference>
<dbReference type="PANTHER" id="PTHR24960:SF79">
    <property type="entry name" value="PHOTOSYSTEM I IRON-SULFUR CENTER"/>
    <property type="match status" value="1"/>
</dbReference>
<evidence type="ECO:0000259" key="8">
    <source>
        <dbReference type="PROSITE" id="PS51379"/>
    </source>
</evidence>
<organism evidence="9 10">
    <name type="scientific">Faecalicatena contorta</name>
    <dbReference type="NCBI Taxonomy" id="39482"/>
    <lineage>
        <taxon>Bacteria</taxon>
        <taxon>Bacillati</taxon>
        <taxon>Bacillota</taxon>
        <taxon>Clostridia</taxon>
        <taxon>Lachnospirales</taxon>
        <taxon>Lachnospiraceae</taxon>
        <taxon>Faecalicatena</taxon>
    </lineage>
</organism>
<evidence type="ECO:0000256" key="3">
    <source>
        <dbReference type="ARBA" id="ARBA00013529"/>
    </source>
</evidence>
<comment type="function">
    <text evidence="2">Ferredoxins are iron-sulfur proteins that transfer electrons in a wide variety of metabolic reactions.</text>
</comment>
<sequence length="253" mass="27699">MSTYSIYFSPTQGTKKVTNALASAFEDYKEIELCKADDGSLLPAFTEQDVCIIGAPAFGGRVPAFAIEQIKKLEGHQARAVLAAVYGNRAYEDTLIELYDTLKECGFRCVGAVAAIAEHSIMRQFAAGRPDEQDIAELEEFSRELSEKLAGPKGGEEIQVPGNRPYKVFNGSPMKPFTTEACNNCGTCVKACPAEAISAEAPYTTDPIKCFSCMRCIQVCPENARQVNPDMVNGLVQKMQKMLEVPKKNELFI</sequence>
<evidence type="ECO:0000256" key="7">
    <source>
        <dbReference type="ARBA" id="ARBA00023014"/>
    </source>
</evidence>
<dbReference type="InterPro" id="IPR050157">
    <property type="entry name" value="PSI_iron-sulfur_center"/>
</dbReference>
<dbReference type="PROSITE" id="PS51379">
    <property type="entry name" value="4FE4S_FER_2"/>
    <property type="match status" value="2"/>
</dbReference>
<comment type="cofactor">
    <cofactor evidence="1">
        <name>[4Fe-4S] cluster</name>
        <dbReference type="ChEBI" id="CHEBI:49883"/>
    </cofactor>
</comment>
<dbReference type="RefSeq" id="WP_055153887.1">
    <property type="nucleotide sequence ID" value="NZ_CYZU01000028.1"/>
</dbReference>
<dbReference type="GO" id="GO:0046872">
    <property type="term" value="F:metal ion binding"/>
    <property type="evidence" value="ECO:0007669"/>
    <property type="project" value="UniProtKB-KW"/>
</dbReference>
<evidence type="ECO:0000256" key="6">
    <source>
        <dbReference type="ARBA" id="ARBA00023004"/>
    </source>
</evidence>
<evidence type="ECO:0000256" key="4">
    <source>
        <dbReference type="ARBA" id="ARBA00022485"/>
    </source>
</evidence>
<evidence type="ECO:0000313" key="9">
    <source>
        <dbReference type="EMBL" id="CUO67784.1"/>
    </source>
</evidence>
<reference evidence="9 10" key="1">
    <citation type="submission" date="2015-09" db="EMBL/GenBank/DDBJ databases">
        <authorList>
            <consortium name="Pathogen Informatics"/>
        </authorList>
    </citation>
    <scope>NUCLEOTIDE SEQUENCE [LARGE SCALE GENOMIC DNA]</scope>
    <source>
        <strain evidence="9 10">2789STDY5834876</strain>
    </source>
</reference>
<dbReference type="STRING" id="39482.ERS852491_02938"/>
<feature type="domain" description="4Fe-4S ferredoxin-type" evidence="8">
    <location>
        <begin position="173"/>
        <end position="200"/>
    </location>
</feature>
<keyword evidence="4" id="KW-0004">4Fe-4S</keyword>
<name>A0A174GYQ8_9FIRM</name>
<feature type="domain" description="4Fe-4S ferredoxin-type" evidence="8">
    <location>
        <begin position="201"/>
        <end position="230"/>
    </location>
</feature>
<dbReference type="Pfam" id="PF12838">
    <property type="entry name" value="Fer4_7"/>
    <property type="match status" value="1"/>
</dbReference>
<keyword evidence="5" id="KW-0479">Metal-binding</keyword>
<evidence type="ECO:0000256" key="5">
    <source>
        <dbReference type="ARBA" id="ARBA00022723"/>
    </source>
</evidence>
<dbReference type="Gene3D" id="3.40.50.360">
    <property type="match status" value="1"/>
</dbReference>
<dbReference type="SUPFAM" id="SSF54862">
    <property type="entry name" value="4Fe-4S ferredoxins"/>
    <property type="match status" value="1"/>
</dbReference>
<dbReference type="InterPro" id="IPR017896">
    <property type="entry name" value="4Fe4S_Fe-S-bd"/>
</dbReference>
<dbReference type="Gene3D" id="3.30.70.20">
    <property type="match status" value="1"/>
</dbReference>
<dbReference type="PROSITE" id="PS00198">
    <property type="entry name" value="4FE4S_FER_1"/>
    <property type="match status" value="2"/>
</dbReference>
<dbReference type="InterPro" id="IPR017900">
    <property type="entry name" value="4Fe4S_Fe_S_CS"/>
</dbReference>
<keyword evidence="6" id="KW-0408">Iron</keyword>
<dbReference type="InterPro" id="IPR029039">
    <property type="entry name" value="Flavoprotein-like_sf"/>
</dbReference>
<accession>A0A174GYQ8</accession>
<dbReference type="OrthoDB" id="9813995at2"/>
<dbReference type="GO" id="GO:0051539">
    <property type="term" value="F:4 iron, 4 sulfur cluster binding"/>
    <property type="evidence" value="ECO:0007669"/>
    <property type="project" value="UniProtKB-KW"/>
</dbReference>
<proteinExistence type="predicted"/>
<dbReference type="Proteomes" id="UP000095544">
    <property type="component" value="Unassembled WGS sequence"/>
</dbReference>
<gene>
    <name evidence="9" type="ORF">ERS852491_02938</name>
</gene>
<protein>
    <recommendedName>
        <fullName evidence="3">Ferredoxin</fullName>
    </recommendedName>
</protein>
<dbReference type="PANTHER" id="PTHR24960">
    <property type="entry name" value="PHOTOSYSTEM I IRON-SULFUR CENTER-RELATED"/>
    <property type="match status" value="1"/>
</dbReference>
<evidence type="ECO:0000256" key="2">
    <source>
        <dbReference type="ARBA" id="ARBA00003532"/>
    </source>
</evidence>
<evidence type="ECO:0000313" key="10">
    <source>
        <dbReference type="Proteomes" id="UP000095544"/>
    </source>
</evidence>
<evidence type="ECO:0000256" key="1">
    <source>
        <dbReference type="ARBA" id="ARBA00001966"/>
    </source>
</evidence>
<keyword evidence="7" id="KW-0411">Iron-sulfur</keyword>
<dbReference type="AlphaFoldDB" id="A0A174GYQ8"/>